<dbReference type="EMBL" id="FUFA01000004">
    <property type="protein sequence ID" value="SPM34818.1"/>
    <property type="molecule type" value="Genomic_DNA"/>
</dbReference>
<feature type="domain" description="Luciferase-like" evidence="1">
    <location>
        <begin position="8"/>
        <end position="307"/>
    </location>
</feature>
<evidence type="ECO:0000313" key="2">
    <source>
        <dbReference type="EMBL" id="SPM34818.1"/>
    </source>
</evidence>
<protein>
    <submittedName>
        <fullName evidence="2">F420-dependent oxidoreductase</fullName>
    </submittedName>
</protein>
<evidence type="ECO:0000313" key="3">
    <source>
        <dbReference type="Proteomes" id="UP000240988"/>
    </source>
</evidence>
<reference evidence="2 3" key="1">
    <citation type="submission" date="2017-01" db="EMBL/GenBank/DDBJ databases">
        <authorList>
            <consortium name="Urmite Genomes"/>
        </authorList>
    </citation>
    <scope>NUCLEOTIDE SEQUENCE [LARGE SCALE GENOMIC DNA]</scope>
    <source>
        <strain evidence="2 3">AB57</strain>
    </source>
</reference>
<dbReference type="InterPro" id="IPR050564">
    <property type="entry name" value="F420-G6PD/mer"/>
</dbReference>
<accession>A0A2U3NTJ0</accession>
<dbReference type="STRING" id="1841860.GCA_900157375_02642"/>
<dbReference type="GO" id="GO:0016705">
    <property type="term" value="F:oxidoreductase activity, acting on paired donors, with incorporation or reduction of molecular oxygen"/>
    <property type="evidence" value="ECO:0007669"/>
    <property type="project" value="InterPro"/>
</dbReference>
<dbReference type="Gene3D" id="3.20.20.30">
    <property type="entry name" value="Luciferase-like domain"/>
    <property type="match status" value="1"/>
</dbReference>
<evidence type="ECO:0000259" key="1">
    <source>
        <dbReference type="Pfam" id="PF00296"/>
    </source>
</evidence>
<keyword evidence="3" id="KW-1185">Reference proteome</keyword>
<dbReference type="SUPFAM" id="SSF51679">
    <property type="entry name" value="Bacterial luciferase-like"/>
    <property type="match status" value="1"/>
</dbReference>
<dbReference type="CDD" id="cd01097">
    <property type="entry name" value="Tetrahydromethanopterin_reductase"/>
    <property type="match status" value="1"/>
</dbReference>
<dbReference type="OrthoDB" id="3284378at2"/>
<sequence length="354" mass="37831">MTTYGVNGFGLGTGPARFASIAEVARAAEDAGCTAVWTSELYSRSATVPMAVIAGATSRVSVGSNIAYGVGRTPLMWVAEARDLDELSGGRLILGLGNGTPAMMERWHGVSGEAPAARMRELVAVLRKLWRLDQGPVDHDGRFYTAHVAPTTAMAPPLREHLPIYLAGVNPAMVRIAGEVADGLVGHPMFTSDYLEAVVRPALVRGASSAGRSAADIAVTGIKMCVIDDDEESARRQAAFAIGQYAASRVYDRLFELHGWAEAQQRIRQAARDRYGEALIRAVPDDAVDAVAVACTPDQFGARLRAASTGFDHLALTPAPWGLNDEQTHEATWRIITSLRSILTATDPALEHSR</sequence>
<name>A0A2U3NTJ0_9MYCO</name>
<dbReference type="InterPro" id="IPR011251">
    <property type="entry name" value="Luciferase-like_dom"/>
</dbReference>
<dbReference type="InterPro" id="IPR036661">
    <property type="entry name" value="Luciferase-like_sf"/>
</dbReference>
<proteinExistence type="predicted"/>
<gene>
    <name evidence="2" type="ORF">MRAB57_2639</name>
</gene>
<dbReference type="PANTHER" id="PTHR43244:SF2">
    <property type="entry name" value="CONSERVED HYPOTHETICAL ALANINE AND PROLINE-RICH PROTEIN"/>
    <property type="match status" value="1"/>
</dbReference>
<dbReference type="PANTHER" id="PTHR43244">
    <property type="match status" value="1"/>
</dbReference>
<dbReference type="Pfam" id="PF00296">
    <property type="entry name" value="Bac_luciferase"/>
    <property type="match status" value="1"/>
</dbReference>
<organism evidence="2 3">
    <name type="scientific">Mycobacterium rhizamassiliense</name>
    <dbReference type="NCBI Taxonomy" id="1841860"/>
    <lineage>
        <taxon>Bacteria</taxon>
        <taxon>Bacillati</taxon>
        <taxon>Actinomycetota</taxon>
        <taxon>Actinomycetes</taxon>
        <taxon>Mycobacteriales</taxon>
        <taxon>Mycobacteriaceae</taxon>
        <taxon>Mycobacterium</taxon>
    </lineage>
</organism>
<dbReference type="Proteomes" id="UP000240988">
    <property type="component" value="Unassembled WGS sequence"/>
</dbReference>
<dbReference type="RefSeq" id="WP_077079412.1">
    <property type="nucleotide sequence ID" value="NZ_LT721901.1"/>
</dbReference>
<dbReference type="AlphaFoldDB" id="A0A2U3NTJ0"/>